<dbReference type="AlphaFoldDB" id="A0A397U5Z9"/>
<proteinExistence type="predicted"/>
<evidence type="ECO:0000313" key="1">
    <source>
        <dbReference type="EMBL" id="RIB04488.1"/>
    </source>
</evidence>
<gene>
    <name evidence="1" type="ORF">C2G38_2222283</name>
</gene>
<keyword evidence="2" id="KW-1185">Reference proteome</keyword>
<name>A0A397U5Z9_9GLOM</name>
<reference evidence="1 2" key="1">
    <citation type="submission" date="2018-06" db="EMBL/GenBank/DDBJ databases">
        <title>Comparative genomics reveals the genomic features of Rhizophagus irregularis, R. cerebriforme, R. diaphanum and Gigaspora rosea, and their symbiotic lifestyle signature.</title>
        <authorList>
            <person name="Morin E."/>
            <person name="San Clemente H."/>
            <person name="Chen E.C.H."/>
            <person name="De La Providencia I."/>
            <person name="Hainaut M."/>
            <person name="Kuo A."/>
            <person name="Kohler A."/>
            <person name="Murat C."/>
            <person name="Tang N."/>
            <person name="Roy S."/>
            <person name="Loubradou J."/>
            <person name="Henrissat B."/>
            <person name="Grigoriev I.V."/>
            <person name="Corradi N."/>
            <person name="Roux C."/>
            <person name="Martin F.M."/>
        </authorList>
    </citation>
    <scope>NUCLEOTIDE SEQUENCE [LARGE SCALE GENOMIC DNA]</scope>
    <source>
        <strain evidence="1 2">DAOM 194757</strain>
    </source>
</reference>
<organism evidence="1 2">
    <name type="scientific">Gigaspora rosea</name>
    <dbReference type="NCBI Taxonomy" id="44941"/>
    <lineage>
        <taxon>Eukaryota</taxon>
        <taxon>Fungi</taxon>
        <taxon>Fungi incertae sedis</taxon>
        <taxon>Mucoromycota</taxon>
        <taxon>Glomeromycotina</taxon>
        <taxon>Glomeromycetes</taxon>
        <taxon>Diversisporales</taxon>
        <taxon>Gigasporaceae</taxon>
        <taxon>Gigaspora</taxon>
    </lineage>
</organism>
<sequence length="278" mass="32382">MQDISSEKNQNTEKSLILIRPGQKSMIILNQRQFTIRIVLLDNNIYIPGHCAESLYLFSKISISTTTAISSLFQQLFNKNTKFSGPLLLGWDDNEIIKELISDIFFPFSISYNKLSIFIYGIGVSNKLELKNASNGYHATILNFYKKKQSQFIQYNTCKIQIICENKIEAEYTDSTPHAVWKKVWNDSNILIIKIYPLNYKLKNEEVGHWKTFLKAARYSNITSFTIEELKIEFWSNSSNFDNDKINLEYLYKFGLLRVVSEFLIDITKYFGIVLDVH</sequence>
<comment type="caution">
    <text evidence="1">The sequence shown here is derived from an EMBL/GenBank/DDBJ whole genome shotgun (WGS) entry which is preliminary data.</text>
</comment>
<protein>
    <submittedName>
        <fullName evidence="1">Uncharacterized protein</fullName>
    </submittedName>
</protein>
<evidence type="ECO:0000313" key="2">
    <source>
        <dbReference type="Proteomes" id="UP000266673"/>
    </source>
</evidence>
<accession>A0A397U5Z9</accession>
<dbReference type="EMBL" id="QKWP01002172">
    <property type="protein sequence ID" value="RIB04488.1"/>
    <property type="molecule type" value="Genomic_DNA"/>
</dbReference>
<dbReference type="Proteomes" id="UP000266673">
    <property type="component" value="Unassembled WGS sequence"/>
</dbReference>